<evidence type="ECO:0000313" key="2">
    <source>
        <dbReference type="Proteomes" id="UP001164929"/>
    </source>
</evidence>
<dbReference type="AlphaFoldDB" id="A0AAD6QC05"/>
<sequence>MELFERDEGDVEQQGWGLEGILTRAGRVVTGEAVLETMTTHLRAQNQKRRVTHFDGGFLHVGRRTDCGPKRQVAESDDVTRKPPLVSWPHSVSCHCSQQLEVHHQKAFDPSKSPH</sequence>
<protein>
    <submittedName>
        <fullName evidence="1">Uncharacterized protein</fullName>
    </submittedName>
</protein>
<dbReference type="Proteomes" id="UP001164929">
    <property type="component" value="Chromosome 8"/>
</dbReference>
<reference evidence="1" key="1">
    <citation type="journal article" date="2023" name="Mol. Ecol. Resour.">
        <title>Chromosome-level genome assembly of a triploid poplar Populus alba 'Berolinensis'.</title>
        <authorList>
            <person name="Chen S."/>
            <person name="Yu Y."/>
            <person name="Wang X."/>
            <person name="Wang S."/>
            <person name="Zhang T."/>
            <person name="Zhou Y."/>
            <person name="He R."/>
            <person name="Meng N."/>
            <person name="Wang Y."/>
            <person name="Liu W."/>
            <person name="Liu Z."/>
            <person name="Liu J."/>
            <person name="Guo Q."/>
            <person name="Huang H."/>
            <person name="Sederoff R.R."/>
            <person name="Wang G."/>
            <person name="Qu G."/>
            <person name="Chen S."/>
        </authorList>
    </citation>
    <scope>NUCLEOTIDE SEQUENCE</scope>
    <source>
        <strain evidence="1">SC-2020</strain>
    </source>
</reference>
<dbReference type="EMBL" id="JAQIZT010000008">
    <property type="protein sequence ID" value="KAJ6986572.1"/>
    <property type="molecule type" value="Genomic_DNA"/>
</dbReference>
<proteinExistence type="predicted"/>
<name>A0AAD6QC05_9ROSI</name>
<accession>A0AAD6QC05</accession>
<comment type="caution">
    <text evidence="1">The sequence shown here is derived from an EMBL/GenBank/DDBJ whole genome shotgun (WGS) entry which is preliminary data.</text>
</comment>
<organism evidence="1 2">
    <name type="scientific">Populus alba x Populus x berolinensis</name>
    <dbReference type="NCBI Taxonomy" id="444605"/>
    <lineage>
        <taxon>Eukaryota</taxon>
        <taxon>Viridiplantae</taxon>
        <taxon>Streptophyta</taxon>
        <taxon>Embryophyta</taxon>
        <taxon>Tracheophyta</taxon>
        <taxon>Spermatophyta</taxon>
        <taxon>Magnoliopsida</taxon>
        <taxon>eudicotyledons</taxon>
        <taxon>Gunneridae</taxon>
        <taxon>Pentapetalae</taxon>
        <taxon>rosids</taxon>
        <taxon>fabids</taxon>
        <taxon>Malpighiales</taxon>
        <taxon>Salicaceae</taxon>
        <taxon>Saliceae</taxon>
        <taxon>Populus</taxon>
    </lineage>
</organism>
<evidence type="ECO:0000313" key="1">
    <source>
        <dbReference type="EMBL" id="KAJ6986572.1"/>
    </source>
</evidence>
<gene>
    <name evidence="1" type="ORF">NC653_019940</name>
</gene>
<keyword evidence="2" id="KW-1185">Reference proteome</keyword>